<feature type="compositionally biased region" description="Polar residues" evidence="2">
    <location>
        <begin position="112"/>
        <end position="127"/>
    </location>
</feature>
<feature type="region of interest" description="Disordered" evidence="2">
    <location>
        <begin position="33"/>
        <end position="66"/>
    </location>
</feature>
<dbReference type="InterPro" id="IPR007942">
    <property type="entry name" value="PLipase-like"/>
</dbReference>
<feature type="coiled-coil region" evidence="1">
    <location>
        <begin position="379"/>
        <end position="437"/>
    </location>
</feature>
<comment type="caution">
    <text evidence="3">The sequence shown here is derived from an EMBL/GenBank/DDBJ whole genome shotgun (WGS) entry which is preliminary data.</text>
</comment>
<gene>
    <name evidence="3" type="ORF">K2173_010565</name>
</gene>
<dbReference type="Proteomes" id="UP001159364">
    <property type="component" value="Linkage Group LG05"/>
</dbReference>
<feature type="compositionally biased region" description="Polar residues" evidence="2">
    <location>
        <begin position="168"/>
        <end position="177"/>
    </location>
</feature>
<proteinExistence type="predicted"/>
<organism evidence="3 4">
    <name type="scientific">Erythroxylum novogranatense</name>
    <dbReference type="NCBI Taxonomy" id="1862640"/>
    <lineage>
        <taxon>Eukaryota</taxon>
        <taxon>Viridiplantae</taxon>
        <taxon>Streptophyta</taxon>
        <taxon>Embryophyta</taxon>
        <taxon>Tracheophyta</taxon>
        <taxon>Spermatophyta</taxon>
        <taxon>Magnoliopsida</taxon>
        <taxon>eudicotyledons</taxon>
        <taxon>Gunneridae</taxon>
        <taxon>Pentapetalae</taxon>
        <taxon>rosids</taxon>
        <taxon>fabids</taxon>
        <taxon>Malpighiales</taxon>
        <taxon>Erythroxylaceae</taxon>
        <taxon>Erythroxylum</taxon>
    </lineage>
</organism>
<dbReference type="PANTHER" id="PTHR35358">
    <property type="entry name" value="OS06G0711100 PROTEIN"/>
    <property type="match status" value="1"/>
</dbReference>
<keyword evidence="4" id="KW-1185">Reference proteome</keyword>
<evidence type="ECO:0008006" key="5">
    <source>
        <dbReference type="Google" id="ProtNLM"/>
    </source>
</evidence>
<feature type="compositionally biased region" description="Basic and acidic residues" evidence="2">
    <location>
        <begin position="39"/>
        <end position="64"/>
    </location>
</feature>
<accession>A0AAV8TFQ9</accession>
<dbReference type="EMBL" id="JAIWQS010000005">
    <property type="protein sequence ID" value="KAJ8765083.1"/>
    <property type="molecule type" value="Genomic_DNA"/>
</dbReference>
<dbReference type="PANTHER" id="PTHR35358:SF7">
    <property type="entry name" value="EXPRESSED PROTEIN"/>
    <property type="match status" value="1"/>
</dbReference>
<evidence type="ECO:0000313" key="4">
    <source>
        <dbReference type="Proteomes" id="UP001159364"/>
    </source>
</evidence>
<evidence type="ECO:0000313" key="3">
    <source>
        <dbReference type="EMBL" id="KAJ8765083.1"/>
    </source>
</evidence>
<feature type="region of interest" description="Disordered" evidence="2">
    <location>
        <begin position="102"/>
        <end position="225"/>
    </location>
</feature>
<name>A0AAV8TFQ9_9ROSI</name>
<sequence>MAYNGRVHPECVNAANPYHECGVACLEQIAQGQGRKEKKKSDKRYVTKDGTKSMDGGRRTDKSCPKASNPFHECNKYCDYKNAEADRQGIGKKSGFLKLDSFGRKQKRSESQPKSAEVANNIQSPYPNGTPSPRSPYSLEKKVGSENSQSFSSSRHPSEESHSRNHSLDQGQVQSSEMMPVSGHITPDGPKTPAKISLSCFAIGPPIEQEGDHMSPKEPSSPVAQNVEEVTTGSIIKSMDFSFSGISRASEDSDGDEIRSVISDSCVSVGKYHVRANVASIMGLIFEKYGDIAANCRLESTSLRAYYLECLCSVVQELQSTPFKQLTKSKIKEMLAVLKDVESAGIDVSWLRDILNQLTVAMELKNQHQTTEASRINCIQAMESTKRELESMTKDLEEKEKAVADTKTRIAQATARLNELELESSQLSEALLSINSKVEKIQFKPLGDDVL</sequence>
<dbReference type="AlphaFoldDB" id="A0AAV8TFQ9"/>
<evidence type="ECO:0000256" key="2">
    <source>
        <dbReference type="SAM" id="MobiDB-lite"/>
    </source>
</evidence>
<keyword evidence="1" id="KW-0175">Coiled coil</keyword>
<evidence type="ECO:0000256" key="1">
    <source>
        <dbReference type="SAM" id="Coils"/>
    </source>
</evidence>
<protein>
    <recommendedName>
        <fullName evidence="5">Phospholipase-like protein</fullName>
    </recommendedName>
</protein>
<feature type="compositionally biased region" description="Basic and acidic residues" evidence="2">
    <location>
        <begin position="156"/>
        <end position="167"/>
    </location>
</feature>
<dbReference type="Pfam" id="PF05278">
    <property type="entry name" value="PEARLI-4"/>
    <property type="match status" value="1"/>
</dbReference>
<reference evidence="3 4" key="1">
    <citation type="submission" date="2021-09" db="EMBL/GenBank/DDBJ databases">
        <title>Genomic insights and catalytic innovation underlie evolution of tropane alkaloids biosynthesis.</title>
        <authorList>
            <person name="Wang Y.-J."/>
            <person name="Tian T."/>
            <person name="Huang J.-P."/>
            <person name="Huang S.-X."/>
        </authorList>
    </citation>
    <scope>NUCLEOTIDE SEQUENCE [LARGE SCALE GENOMIC DNA]</scope>
    <source>
        <strain evidence="3">KIB-2018</strain>
        <tissue evidence="3">Leaf</tissue>
    </source>
</reference>